<gene>
    <name evidence="3" type="ordered locus">Metev_0302</name>
</gene>
<keyword evidence="4" id="KW-1185">Reference proteome</keyword>
<sequence length="146" mass="15688">MTEDQFKKILIATDGSDNSKNAVNSGIEIAKINNADVYAVYVIPPVSAPAAQRGRSWAESIRQDLTEDGKKATKDVEDAAKETGVNVETILLEGNPSEEIINFAEKNDMDLIVLGSLGKSGIEKFLIGSVAEKVVMNANKQVLIVP</sequence>
<reference evidence="3 4" key="1">
    <citation type="submission" date="2010-06" db="EMBL/GenBank/DDBJ databases">
        <title>Complete sequence chromosome of Methanohalobium evestigatum Z-7303.</title>
        <authorList>
            <consortium name="US DOE Joint Genome Institute"/>
            <person name="Lucas S."/>
            <person name="Copeland A."/>
            <person name="Lapidus A."/>
            <person name="Cheng J.-F."/>
            <person name="Bruce D."/>
            <person name="Goodwin L."/>
            <person name="Pitluck S."/>
            <person name="Saunders E."/>
            <person name="Detter J.C."/>
            <person name="Han C."/>
            <person name="Tapia R."/>
            <person name="Land M."/>
            <person name="Hauser L."/>
            <person name="Kyrpides N."/>
            <person name="Mikhailova N."/>
            <person name="Sieprawska-Lupa M."/>
            <person name="Whitman W.B."/>
            <person name="Anderson I."/>
            <person name="Woyke T."/>
        </authorList>
    </citation>
    <scope>NUCLEOTIDE SEQUENCE [LARGE SCALE GENOMIC DNA]</scope>
    <source>
        <strain evidence="4">ATCC BAA-1072 / DSM 3721 / NBRC 107634 / OCM 161 / Z-7303</strain>
    </source>
</reference>
<name>D7E6K7_METEZ</name>
<proteinExistence type="inferred from homology"/>
<dbReference type="EMBL" id="CP002069">
    <property type="protein sequence ID" value="ADI73229.1"/>
    <property type="molecule type" value="Genomic_DNA"/>
</dbReference>
<evidence type="ECO:0000256" key="1">
    <source>
        <dbReference type="ARBA" id="ARBA00008791"/>
    </source>
</evidence>
<comment type="similarity">
    <text evidence="1">Belongs to the universal stress protein A family.</text>
</comment>
<dbReference type="KEGG" id="mev:Metev_0302"/>
<dbReference type="RefSeq" id="WP_013193797.1">
    <property type="nucleotide sequence ID" value="NC_014253.1"/>
</dbReference>
<dbReference type="PRINTS" id="PR01438">
    <property type="entry name" value="UNVRSLSTRESS"/>
</dbReference>
<dbReference type="STRING" id="644295.Metev_0302"/>
<dbReference type="InterPro" id="IPR006016">
    <property type="entry name" value="UspA"/>
</dbReference>
<dbReference type="HOGENOM" id="CLU_049301_11_1_2"/>
<dbReference type="Pfam" id="PF00582">
    <property type="entry name" value="Usp"/>
    <property type="match status" value="1"/>
</dbReference>
<dbReference type="PIRSF" id="PIRSF006276">
    <property type="entry name" value="UspA"/>
    <property type="match status" value="1"/>
</dbReference>
<evidence type="ECO:0000313" key="4">
    <source>
        <dbReference type="Proteomes" id="UP000000391"/>
    </source>
</evidence>
<dbReference type="InterPro" id="IPR014729">
    <property type="entry name" value="Rossmann-like_a/b/a_fold"/>
</dbReference>
<dbReference type="GeneID" id="9345915"/>
<dbReference type="AlphaFoldDB" id="D7E6K7"/>
<evidence type="ECO:0000313" key="3">
    <source>
        <dbReference type="EMBL" id="ADI73229.1"/>
    </source>
</evidence>
<evidence type="ECO:0000259" key="2">
    <source>
        <dbReference type="Pfam" id="PF00582"/>
    </source>
</evidence>
<accession>D7E6K7</accession>
<dbReference type="OrthoDB" id="105697at2157"/>
<dbReference type="InterPro" id="IPR006015">
    <property type="entry name" value="Universal_stress_UspA"/>
</dbReference>
<dbReference type="PANTHER" id="PTHR46268">
    <property type="entry name" value="STRESS RESPONSE PROTEIN NHAX"/>
    <property type="match status" value="1"/>
</dbReference>
<dbReference type="SUPFAM" id="SSF52402">
    <property type="entry name" value="Adenine nucleotide alpha hydrolases-like"/>
    <property type="match status" value="1"/>
</dbReference>
<feature type="domain" description="UspA" evidence="2">
    <location>
        <begin position="6"/>
        <end position="146"/>
    </location>
</feature>
<dbReference type="Gene3D" id="3.40.50.620">
    <property type="entry name" value="HUPs"/>
    <property type="match status" value="1"/>
</dbReference>
<dbReference type="CDD" id="cd00293">
    <property type="entry name" value="USP-like"/>
    <property type="match status" value="1"/>
</dbReference>
<protein>
    <submittedName>
        <fullName evidence="3">UspA domain protein</fullName>
    </submittedName>
</protein>
<dbReference type="Proteomes" id="UP000000391">
    <property type="component" value="Chromosome"/>
</dbReference>
<dbReference type="PANTHER" id="PTHR46268:SF6">
    <property type="entry name" value="UNIVERSAL STRESS PROTEIN UP12"/>
    <property type="match status" value="1"/>
</dbReference>
<organism evidence="3 4">
    <name type="scientific">Methanohalobium evestigatum (strain ATCC BAA-1072 / DSM 3721 / NBRC 107634 / OCM 161 / Z-7303)</name>
    <dbReference type="NCBI Taxonomy" id="644295"/>
    <lineage>
        <taxon>Archaea</taxon>
        <taxon>Methanobacteriati</taxon>
        <taxon>Methanobacteriota</taxon>
        <taxon>Stenosarchaea group</taxon>
        <taxon>Methanomicrobia</taxon>
        <taxon>Methanosarcinales</taxon>
        <taxon>Methanosarcinaceae</taxon>
        <taxon>Methanohalobium</taxon>
    </lineage>
</organism>